<protein>
    <recommendedName>
        <fullName evidence="3">Anaphase-promoting complex subunit 4 WD40 domain-containing protein</fullName>
    </recommendedName>
</protein>
<comment type="caution">
    <text evidence="1">The sequence shown here is derived from an EMBL/GenBank/DDBJ whole genome shotgun (WGS) entry which is preliminary data.</text>
</comment>
<evidence type="ECO:0000313" key="1">
    <source>
        <dbReference type="EMBL" id="RCN24644.1"/>
    </source>
</evidence>
<proteinExistence type="predicted"/>
<accession>A0A368EXX5</accession>
<gene>
    <name evidence="1" type="ORF">ANCCAN_29656</name>
</gene>
<feature type="non-terminal residue" evidence="1">
    <location>
        <position position="1"/>
    </location>
</feature>
<name>A0A368EXX5_ANCCA</name>
<dbReference type="AlphaFoldDB" id="A0A368EXX5"/>
<dbReference type="OrthoDB" id="5869243at2759"/>
<dbReference type="Proteomes" id="UP000252519">
    <property type="component" value="Unassembled WGS sequence"/>
</dbReference>
<organism evidence="1 2">
    <name type="scientific">Ancylostoma caninum</name>
    <name type="common">Dog hookworm</name>
    <dbReference type="NCBI Taxonomy" id="29170"/>
    <lineage>
        <taxon>Eukaryota</taxon>
        <taxon>Metazoa</taxon>
        <taxon>Ecdysozoa</taxon>
        <taxon>Nematoda</taxon>
        <taxon>Chromadorea</taxon>
        <taxon>Rhabditida</taxon>
        <taxon>Rhabditina</taxon>
        <taxon>Rhabditomorpha</taxon>
        <taxon>Strongyloidea</taxon>
        <taxon>Ancylostomatidae</taxon>
        <taxon>Ancylostomatinae</taxon>
        <taxon>Ancylostoma</taxon>
    </lineage>
</organism>
<dbReference type="EMBL" id="JOJR01017948">
    <property type="protein sequence ID" value="RCN24644.1"/>
    <property type="molecule type" value="Genomic_DNA"/>
</dbReference>
<evidence type="ECO:0008006" key="3">
    <source>
        <dbReference type="Google" id="ProtNLM"/>
    </source>
</evidence>
<evidence type="ECO:0000313" key="2">
    <source>
        <dbReference type="Proteomes" id="UP000252519"/>
    </source>
</evidence>
<reference evidence="1 2" key="1">
    <citation type="submission" date="2014-10" db="EMBL/GenBank/DDBJ databases">
        <title>Draft genome of the hookworm Ancylostoma caninum.</title>
        <authorList>
            <person name="Mitreva M."/>
        </authorList>
    </citation>
    <scope>NUCLEOTIDE SEQUENCE [LARGE SCALE GENOMIC DNA]</scope>
    <source>
        <strain evidence="1 2">Baltimore</strain>
    </source>
</reference>
<keyword evidence="2" id="KW-1185">Reference proteome</keyword>
<sequence length="102" mass="11437">LHATNFFRAVVLGIRCVESFIYVVEKFLLCKYSDLSLLDCTKVAASELDGEIGCIVSVAWNLEGTILGVLSSSNVLIMFDLLLSRVLWRAPLNVRSHLLFCW</sequence>